<dbReference type="PROSITE" id="PS50082">
    <property type="entry name" value="WD_REPEATS_2"/>
    <property type="match status" value="4"/>
</dbReference>
<dbReference type="InterPro" id="IPR015943">
    <property type="entry name" value="WD40/YVTN_repeat-like_dom_sf"/>
</dbReference>
<dbReference type="Pfam" id="PF00400">
    <property type="entry name" value="WD40"/>
    <property type="match status" value="4"/>
</dbReference>
<dbReference type="InterPro" id="IPR001680">
    <property type="entry name" value="WD40_rpt"/>
</dbReference>
<reference evidence="4 5" key="1">
    <citation type="journal article" date="2024" name="Science">
        <title>Giant polyketide synthase enzymes in the biosynthesis of giant marine polyether toxins.</title>
        <authorList>
            <person name="Fallon T.R."/>
            <person name="Shende V.V."/>
            <person name="Wierzbicki I.H."/>
            <person name="Pendleton A.L."/>
            <person name="Watervoot N.F."/>
            <person name="Auber R.P."/>
            <person name="Gonzalez D.J."/>
            <person name="Wisecaver J.H."/>
            <person name="Moore B.S."/>
        </authorList>
    </citation>
    <scope>NUCLEOTIDE SEQUENCE [LARGE SCALE GENOMIC DNA]</scope>
    <source>
        <strain evidence="4 5">12B1</strain>
    </source>
</reference>
<dbReference type="Gene3D" id="2.130.10.10">
    <property type="entry name" value="YVTN repeat-like/Quinoprotein amine dehydrogenase"/>
    <property type="match status" value="1"/>
</dbReference>
<organism evidence="4 5">
    <name type="scientific">Prymnesium parvum</name>
    <name type="common">Toxic golden alga</name>
    <dbReference type="NCBI Taxonomy" id="97485"/>
    <lineage>
        <taxon>Eukaryota</taxon>
        <taxon>Haptista</taxon>
        <taxon>Haptophyta</taxon>
        <taxon>Prymnesiophyceae</taxon>
        <taxon>Prymnesiales</taxon>
        <taxon>Prymnesiaceae</taxon>
        <taxon>Prymnesium</taxon>
    </lineage>
</organism>
<evidence type="ECO:0000256" key="2">
    <source>
        <dbReference type="ARBA" id="ARBA00022737"/>
    </source>
</evidence>
<protein>
    <recommendedName>
        <fullName evidence="6">mRNA export factor</fullName>
    </recommendedName>
</protein>
<accession>A0AB34JG94</accession>
<feature type="repeat" description="WD" evidence="3">
    <location>
        <begin position="99"/>
        <end position="131"/>
    </location>
</feature>
<proteinExistence type="predicted"/>
<dbReference type="AlphaFoldDB" id="A0AB34JG94"/>
<dbReference type="InterPro" id="IPR020472">
    <property type="entry name" value="WD40_PAC1"/>
</dbReference>
<dbReference type="EMBL" id="JBGBPQ010000009">
    <property type="protein sequence ID" value="KAL1520272.1"/>
    <property type="molecule type" value="Genomic_DNA"/>
</dbReference>
<evidence type="ECO:0008006" key="6">
    <source>
        <dbReference type="Google" id="ProtNLM"/>
    </source>
</evidence>
<evidence type="ECO:0000313" key="5">
    <source>
        <dbReference type="Proteomes" id="UP001515480"/>
    </source>
</evidence>
<sequence>MAVNHNPNNDVEVPHAADDGISCIAWSPAANHVVAGSWDHQIRCWEVQPTGQAVPKAATSHAGPVLCASWSADGARVFTGSCDKTAKVWDLATSQATQVAAHEQPVKNLFWVQEMNCLVTSSWDRTVKYWDGKSPNPSAVLQLPERAYCMDVRYPLLVVGVADRRMVVVNLTNPTAIYSTVASPLKHQSRCVACFPDQQGYCIGSIEGRVAVHHVHEHDGTKNFAFKCHRENQDIYAVNCIAFHPTFGTFATTGSDGTYNFWDKDSRQRLKAFNKASMPIPVGSFNRDGTIFAYAVSYDWSKGSEHYNPRTNHLMLHAVPESEIKSRTAQKKNVFGTRR</sequence>
<evidence type="ECO:0000256" key="1">
    <source>
        <dbReference type="ARBA" id="ARBA00022574"/>
    </source>
</evidence>
<evidence type="ECO:0000313" key="4">
    <source>
        <dbReference type="EMBL" id="KAL1520272.1"/>
    </source>
</evidence>
<feature type="repeat" description="WD" evidence="3">
    <location>
        <begin position="58"/>
        <end position="99"/>
    </location>
</feature>
<dbReference type="Proteomes" id="UP001515480">
    <property type="component" value="Unassembled WGS sequence"/>
</dbReference>
<feature type="repeat" description="WD" evidence="3">
    <location>
        <begin position="14"/>
        <end position="48"/>
    </location>
</feature>
<dbReference type="PROSITE" id="PS50294">
    <property type="entry name" value="WD_REPEATS_REGION"/>
    <property type="match status" value="2"/>
</dbReference>
<dbReference type="FunFam" id="2.130.10.10:FF:000190">
    <property type="entry name" value="Nuclear pore complex subunit"/>
    <property type="match status" value="1"/>
</dbReference>
<dbReference type="PRINTS" id="PR00320">
    <property type="entry name" value="GPROTEINBRPT"/>
</dbReference>
<dbReference type="SUPFAM" id="SSF50978">
    <property type="entry name" value="WD40 repeat-like"/>
    <property type="match status" value="1"/>
</dbReference>
<dbReference type="SMART" id="SM00320">
    <property type="entry name" value="WD40"/>
    <property type="match status" value="5"/>
</dbReference>
<feature type="repeat" description="WD" evidence="3">
    <location>
        <begin position="238"/>
        <end position="272"/>
    </location>
</feature>
<keyword evidence="1 3" id="KW-0853">WD repeat</keyword>
<dbReference type="InterPro" id="IPR019775">
    <property type="entry name" value="WD40_repeat_CS"/>
</dbReference>
<comment type="caution">
    <text evidence="4">The sequence shown here is derived from an EMBL/GenBank/DDBJ whole genome shotgun (WGS) entry which is preliminary data.</text>
</comment>
<evidence type="ECO:0000256" key="3">
    <source>
        <dbReference type="PROSITE-ProRule" id="PRU00221"/>
    </source>
</evidence>
<dbReference type="PANTHER" id="PTHR10971">
    <property type="entry name" value="MRNA EXPORT FACTOR AND BUB3"/>
    <property type="match status" value="1"/>
</dbReference>
<dbReference type="InterPro" id="IPR036322">
    <property type="entry name" value="WD40_repeat_dom_sf"/>
</dbReference>
<name>A0AB34JG94_PRYPA</name>
<keyword evidence="2" id="KW-0677">Repeat</keyword>
<gene>
    <name evidence="4" type="ORF">AB1Y20_023740</name>
</gene>
<dbReference type="PROSITE" id="PS00678">
    <property type="entry name" value="WD_REPEATS_1"/>
    <property type="match status" value="1"/>
</dbReference>
<keyword evidence="5" id="KW-1185">Reference proteome</keyword>